<accession>A0ABM1SSS9</accession>
<evidence type="ECO:0000313" key="2">
    <source>
        <dbReference type="Proteomes" id="UP000694941"/>
    </source>
</evidence>
<gene>
    <name evidence="3 4 5" type="primary">LOC106463474</name>
</gene>
<keyword evidence="2" id="KW-1185">Reference proteome</keyword>
<dbReference type="SUPFAM" id="SSF55811">
    <property type="entry name" value="Nudix"/>
    <property type="match status" value="1"/>
</dbReference>
<dbReference type="GeneID" id="106463474"/>
<organism evidence="2 4">
    <name type="scientific">Limulus polyphemus</name>
    <name type="common">Atlantic horseshoe crab</name>
    <dbReference type="NCBI Taxonomy" id="6850"/>
    <lineage>
        <taxon>Eukaryota</taxon>
        <taxon>Metazoa</taxon>
        <taxon>Ecdysozoa</taxon>
        <taxon>Arthropoda</taxon>
        <taxon>Chelicerata</taxon>
        <taxon>Merostomata</taxon>
        <taxon>Xiphosura</taxon>
        <taxon>Limulidae</taxon>
        <taxon>Limulus</taxon>
    </lineage>
</organism>
<dbReference type="PANTHER" id="PTHR11839:SF15">
    <property type="entry name" value="URIDINE DIPHOSPHATE GLUCOSE PYROPHOSPHATASE NUDT14"/>
    <property type="match status" value="1"/>
</dbReference>
<name>A0ABM1SSS9_LIMPO</name>
<dbReference type="RefSeq" id="XP_022246685.1">
    <property type="nucleotide sequence ID" value="XM_022390977.1"/>
</dbReference>
<evidence type="ECO:0000313" key="5">
    <source>
        <dbReference type="RefSeq" id="XP_022246686.1"/>
    </source>
</evidence>
<proteinExistence type="predicted"/>
<protein>
    <submittedName>
        <fullName evidence="3 4">Uridine diphosphate glucose pyrophosphatase-like isoform X1</fullName>
    </submittedName>
</protein>
<dbReference type="RefSeq" id="XP_022246686.1">
    <property type="nucleotide sequence ID" value="XM_022390978.1"/>
</dbReference>
<dbReference type="PANTHER" id="PTHR11839">
    <property type="entry name" value="UDP/ADP-SUGAR PYROPHOSPHATASE"/>
    <property type="match status" value="1"/>
</dbReference>
<keyword evidence="1" id="KW-0378">Hydrolase</keyword>
<evidence type="ECO:0000313" key="4">
    <source>
        <dbReference type="RefSeq" id="XP_022246685.1"/>
    </source>
</evidence>
<dbReference type="Proteomes" id="UP000694941">
    <property type="component" value="Unplaced"/>
</dbReference>
<sequence length="238" mass="26373">MTVCRINISTQQQQRTFAYNSPQHCQTDIIPLLPSEYDDAPRQQCLATYIKQQPSTKICCNCYIQHQQTSVGFCEAVQARLLFLHLAVYYNSLPAEETGPTIDTSKYPPSEGITIELCAGIVDKDKCLEEIAKDEILEECGYDVPISSIKKITSFKSGVGVSGSVQTLFYAEVTDGMRQHSGGGNTCEGEEIDVVDLTLSEAKALIFNEDVPRPVTLILALMWFFDGNMSLTNLPNKL</sequence>
<dbReference type="CDD" id="cd18887">
    <property type="entry name" value="NUDIX_UGPPase_Nudt14"/>
    <property type="match status" value="1"/>
</dbReference>
<dbReference type="InterPro" id="IPR015797">
    <property type="entry name" value="NUDIX_hydrolase-like_dom_sf"/>
</dbReference>
<evidence type="ECO:0000313" key="3">
    <source>
        <dbReference type="RefSeq" id="XP_022246684.1"/>
    </source>
</evidence>
<dbReference type="RefSeq" id="XP_022246684.1">
    <property type="nucleotide sequence ID" value="XM_022390976.1"/>
</dbReference>
<dbReference type="Gene3D" id="3.90.79.10">
    <property type="entry name" value="Nucleoside Triphosphate Pyrophosphohydrolase"/>
    <property type="match status" value="1"/>
</dbReference>
<evidence type="ECO:0000256" key="1">
    <source>
        <dbReference type="ARBA" id="ARBA00022801"/>
    </source>
</evidence>
<reference evidence="3 4" key="1">
    <citation type="submission" date="2025-05" db="UniProtKB">
        <authorList>
            <consortium name="RefSeq"/>
        </authorList>
    </citation>
    <scope>IDENTIFICATION</scope>
    <source>
        <tissue evidence="3 4">Muscle</tissue>
    </source>
</reference>